<dbReference type="PROSITE" id="PS50110">
    <property type="entry name" value="RESPONSE_REGULATORY"/>
    <property type="match status" value="1"/>
</dbReference>
<feature type="domain" description="Response regulatory" evidence="8">
    <location>
        <begin position="443"/>
        <end position="556"/>
    </location>
</feature>
<dbReference type="Pfam" id="PF17152">
    <property type="entry name" value="CHASE8"/>
    <property type="match status" value="1"/>
</dbReference>
<keyword evidence="6" id="KW-1133">Transmembrane helix</keyword>
<dbReference type="InterPro" id="IPR036890">
    <property type="entry name" value="HATPase_C_sf"/>
</dbReference>
<evidence type="ECO:0000313" key="9">
    <source>
        <dbReference type="EMBL" id="API60593.1"/>
    </source>
</evidence>
<keyword evidence="5" id="KW-0175">Coiled coil</keyword>
<gene>
    <name evidence="9" type="ORF">BSL82_15930</name>
</gene>
<dbReference type="SUPFAM" id="SSF47384">
    <property type="entry name" value="Homodimeric domain of signal transducing histidine kinase"/>
    <property type="match status" value="1"/>
</dbReference>
<dbReference type="PANTHER" id="PTHR43065">
    <property type="entry name" value="SENSOR HISTIDINE KINASE"/>
    <property type="match status" value="1"/>
</dbReference>
<dbReference type="GO" id="GO:0000155">
    <property type="term" value="F:phosphorelay sensor kinase activity"/>
    <property type="evidence" value="ECO:0007669"/>
    <property type="project" value="InterPro"/>
</dbReference>
<dbReference type="PROSITE" id="PS50109">
    <property type="entry name" value="HIS_KIN"/>
    <property type="match status" value="1"/>
</dbReference>
<dbReference type="InterPro" id="IPR003594">
    <property type="entry name" value="HATPase_dom"/>
</dbReference>
<evidence type="ECO:0000259" key="7">
    <source>
        <dbReference type="PROSITE" id="PS50109"/>
    </source>
</evidence>
<dbReference type="AlphaFoldDB" id="A0A1L3ZY78"/>
<dbReference type="PANTHER" id="PTHR43065:SF49">
    <property type="entry name" value="HISTIDINE KINASE"/>
    <property type="match status" value="1"/>
</dbReference>
<keyword evidence="9" id="KW-0808">Transferase</keyword>
<sequence length="561" mass="60772">MKPNQLSAITPRAAIFIASALLGAAILLAFQNDRLLKAEKIRQTSVQAEILAASIAAPLAFDDAIAVQEYLAALRKNPDIQAAGAYDDEGRLMGQFSLSGAPPPKTGRLIPPRIVDRDLIVTAKVAQGDTSLGSVYLRSSLERWPRRGLRYLGIALLVLMASLLIAVLGSSYASLREAHDKLRAEIRNREKAEEALRQSQKMEAMGQLTGGVAHDFNNLLMVAQSGLDLMDRTSDPVKIEKLKAGIRHAIDRGAKLTQQLLTFARKSPLHPEVVDIGRRLRSMDTLLERSLGENFSVDYRIAPQLWPVEVDPSQLEVALLNIVLNARDAMPGGGRIVISVENETGRDGDRVRVSVADTGSGIAPELLSSIFDPFFTTKGVGKGTGLGLSQVYGFTRSSGGEVQVESEPGSGATISLLLPRTLKALPESELVTRRDVAGHRNGRILLVEDDDQVAAMIREMLAALGYDSERAISGDAAVDLLNTDENFDLVISDMVMPGRRSGLDLVQEIGERWPALPTMLMTGYSDAAIAAARENISVLRKPYTIERLSTEIQATLSLREG</sequence>
<dbReference type="EMBL" id="CP018221">
    <property type="protein sequence ID" value="API60593.1"/>
    <property type="molecule type" value="Genomic_DNA"/>
</dbReference>
<feature type="modified residue" description="4-aspartylphosphate" evidence="4">
    <location>
        <position position="493"/>
    </location>
</feature>
<evidence type="ECO:0000256" key="1">
    <source>
        <dbReference type="ARBA" id="ARBA00000085"/>
    </source>
</evidence>
<dbReference type="Gene3D" id="3.40.50.2300">
    <property type="match status" value="1"/>
</dbReference>
<dbReference type="RefSeq" id="WP_072598254.1">
    <property type="nucleotide sequence ID" value="NZ_CP018221.1"/>
</dbReference>
<dbReference type="SMART" id="SM00388">
    <property type="entry name" value="HisKA"/>
    <property type="match status" value="1"/>
</dbReference>
<keyword evidence="6" id="KW-0472">Membrane</keyword>
<evidence type="ECO:0000256" key="6">
    <source>
        <dbReference type="SAM" id="Phobius"/>
    </source>
</evidence>
<evidence type="ECO:0000256" key="3">
    <source>
        <dbReference type="ARBA" id="ARBA00022553"/>
    </source>
</evidence>
<proteinExistence type="predicted"/>
<organism evidence="9 10">
    <name type="scientific">Tardibacter chloracetimidivorans</name>
    <dbReference type="NCBI Taxonomy" id="1921510"/>
    <lineage>
        <taxon>Bacteria</taxon>
        <taxon>Pseudomonadati</taxon>
        <taxon>Pseudomonadota</taxon>
        <taxon>Alphaproteobacteria</taxon>
        <taxon>Sphingomonadales</taxon>
        <taxon>Sphingomonadaceae</taxon>
        <taxon>Tardibacter</taxon>
    </lineage>
</organism>
<dbReference type="Proteomes" id="UP000182063">
    <property type="component" value="Chromosome"/>
</dbReference>
<feature type="coiled-coil region" evidence="5">
    <location>
        <begin position="172"/>
        <end position="202"/>
    </location>
</feature>
<feature type="domain" description="Histidine kinase" evidence="7">
    <location>
        <begin position="211"/>
        <end position="422"/>
    </location>
</feature>
<evidence type="ECO:0000259" key="8">
    <source>
        <dbReference type="PROSITE" id="PS50110"/>
    </source>
</evidence>
<keyword evidence="9" id="KW-0418">Kinase</keyword>
<evidence type="ECO:0000256" key="4">
    <source>
        <dbReference type="PROSITE-ProRule" id="PRU00169"/>
    </source>
</evidence>
<name>A0A1L3ZY78_9SPHN</name>
<comment type="catalytic activity">
    <reaction evidence="1">
        <text>ATP + protein L-histidine = ADP + protein N-phospho-L-histidine.</text>
        <dbReference type="EC" id="2.7.13.3"/>
    </reaction>
</comment>
<dbReference type="EC" id="2.7.13.3" evidence="2"/>
<keyword evidence="3 4" id="KW-0597">Phosphoprotein</keyword>
<dbReference type="PRINTS" id="PR00344">
    <property type="entry name" value="BCTRLSENSOR"/>
</dbReference>
<dbReference type="SMART" id="SM00448">
    <property type="entry name" value="REC"/>
    <property type="match status" value="1"/>
</dbReference>
<dbReference type="InterPro" id="IPR001789">
    <property type="entry name" value="Sig_transdc_resp-reg_receiver"/>
</dbReference>
<dbReference type="InterPro" id="IPR005467">
    <property type="entry name" value="His_kinase_dom"/>
</dbReference>
<dbReference type="InterPro" id="IPR011006">
    <property type="entry name" value="CheY-like_superfamily"/>
</dbReference>
<feature type="transmembrane region" description="Helical" evidence="6">
    <location>
        <begin position="12"/>
        <end position="30"/>
    </location>
</feature>
<dbReference type="SUPFAM" id="SSF55874">
    <property type="entry name" value="ATPase domain of HSP90 chaperone/DNA topoisomerase II/histidine kinase"/>
    <property type="match status" value="1"/>
</dbReference>
<keyword evidence="10" id="KW-1185">Reference proteome</keyword>
<dbReference type="InterPro" id="IPR036097">
    <property type="entry name" value="HisK_dim/P_sf"/>
</dbReference>
<dbReference type="OrthoDB" id="9796100at2"/>
<dbReference type="InterPro" id="IPR033417">
    <property type="entry name" value="CHASE8"/>
</dbReference>
<dbReference type="SMART" id="SM00387">
    <property type="entry name" value="HATPase_c"/>
    <property type="match status" value="1"/>
</dbReference>
<evidence type="ECO:0000256" key="2">
    <source>
        <dbReference type="ARBA" id="ARBA00012438"/>
    </source>
</evidence>
<reference evidence="10" key="1">
    <citation type="submission" date="2016-11" db="EMBL/GenBank/DDBJ databases">
        <title>Complete Genome Sequence of alachlor-degrading Sphingomonas sp. strain JJ-A5.</title>
        <authorList>
            <person name="Lee H."/>
            <person name="Ka J.-O."/>
        </authorList>
    </citation>
    <scope>NUCLEOTIDE SEQUENCE [LARGE SCALE GENOMIC DNA]</scope>
    <source>
        <strain evidence="10">JJ-A5</strain>
    </source>
</reference>
<accession>A0A1L3ZY78</accession>
<evidence type="ECO:0000313" key="10">
    <source>
        <dbReference type="Proteomes" id="UP000182063"/>
    </source>
</evidence>
<dbReference type="InterPro" id="IPR004358">
    <property type="entry name" value="Sig_transdc_His_kin-like_C"/>
</dbReference>
<dbReference type="CDD" id="cd00082">
    <property type="entry name" value="HisKA"/>
    <property type="match status" value="1"/>
</dbReference>
<protein>
    <recommendedName>
        <fullName evidence="2">histidine kinase</fullName>
        <ecNumber evidence="2">2.7.13.3</ecNumber>
    </recommendedName>
</protein>
<dbReference type="InterPro" id="IPR003661">
    <property type="entry name" value="HisK_dim/P_dom"/>
</dbReference>
<dbReference type="Gene3D" id="3.30.565.10">
    <property type="entry name" value="Histidine kinase-like ATPase, C-terminal domain"/>
    <property type="match status" value="1"/>
</dbReference>
<dbReference type="Pfam" id="PF02518">
    <property type="entry name" value="HATPase_c"/>
    <property type="match status" value="1"/>
</dbReference>
<dbReference type="KEGG" id="sphj:BSL82_15930"/>
<dbReference type="STRING" id="1921510.BSL82_15930"/>
<keyword evidence="6" id="KW-0812">Transmembrane</keyword>
<dbReference type="Gene3D" id="1.10.287.130">
    <property type="match status" value="1"/>
</dbReference>
<dbReference type="SUPFAM" id="SSF52172">
    <property type="entry name" value="CheY-like"/>
    <property type="match status" value="1"/>
</dbReference>
<dbReference type="Pfam" id="PF00072">
    <property type="entry name" value="Response_reg"/>
    <property type="match status" value="1"/>
</dbReference>
<evidence type="ECO:0000256" key="5">
    <source>
        <dbReference type="SAM" id="Coils"/>
    </source>
</evidence>
<feature type="transmembrane region" description="Helical" evidence="6">
    <location>
        <begin position="151"/>
        <end position="173"/>
    </location>
</feature>